<accession>A0A3M7TRD2</accession>
<evidence type="ECO:0000313" key="4">
    <source>
        <dbReference type="EMBL" id="RNA67590.1"/>
    </source>
</evidence>
<dbReference type="PROSITE" id="PS50975">
    <property type="entry name" value="ATP_GRASP"/>
    <property type="match status" value="1"/>
</dbReference>
<keyword evidence="2" id="KW-0175">Coiled coil</keyword>
<name>A0A3M7TRD2_9BACI</name>
<dbReference type="AlphaFoldDB" id="A0A3M7TRD2"/>
<feature type="domain" description="ATP-grasp" evidence="3">
    <location>
        <begin position="241"/>
        <end position="454"/>
    </location>
</feature>
<feature type="coiled-coil region" evidence="2">
    <location>
        <begin position="75"/>
        <end position="109"/>
    </location>
</feature>
<sequence length="474" mass="55473">MEETQKNKKDDLYVENEREAELVEELFEKESQLQTLHVQSKQINKRKAQIENSRLWKLIKPLRYLKHKLGSPFNRNRKDEAFDCLKKENEELVQEIKETKQILHKQNVQIMSLKADQTPFDRDHLKDQLKRAKKDGSVIDYIEELSRLKQCRDYEFVSLLHYAGRLFRRDLSDYKSVAYQKILTGLNSCETPEYIVRHGENNGDFSLSSVSSFRQGLTVRARKRQLDLLPEGFLDDKVTAFEFLDHLGLKRPWVSKAYDRLHLPEKTGVVIKPVKGAGSRGVYLVLNNDSIRDIKRGRTLGSQEQLRESMEEDLKLKWVSEDRWVLEELILEDASNTTPARDLKFYTFYGEVALVLEVVRSPELKYCWWLPDGKRIETGKYSHELFIGKGFREKDIIVASELSKKIPSPFVRIDFLATNDGLVFGEFTPKPGNYEEFNEAIDQNLGEAMLRAENRLFYDLLNGKKFDYFLKKLT</sequence>
<evidence type="ECO:0000256" key="1">
    <source>
        <dbReference type="PROSITE-ProRule" id="PRU00409"/>
    </source>
</evidence>
<keyword evidence="5" id="KW-1185">Reference proteome</keyword>
<evidence type="ECO:0000259" key="3">
    <source>
        <dbReference type="PROSITE" id="PS50975"/>
    </source>
</evidence>
<dbReference type="EMBL" id="RHIB01000002">
    <property type="protein sequence ID" value="RNA67590.1"/>
    <property type="molecule type" value="Genomic_DNA"/>
</dbReference>
<dbReference type="RefSeq" id="WP_122899140.1">
    <property type="nucleotide sequence ID" value="NZ_RHIB01000002.1"/>
</dbReference>
<keyword evidence="1" id="KW-0067">ATP-binding</keyword>
<dbReference type="Proteomes" id="UP000278746">
    <property type="component" value="Unassembled WGS sequence"/>
</dbReference>
<evidence type="ECO:0000313" key="5">
    <source>
        <dbReference type="Proteomes" id="UP000278746"/>
    </source>
</evidence>
<dbReference type="InterPro" id="IPR029465">
    <property type="entry name" value="ATPgrasp_TupA"/>
</dbReference>
<organism evidence="4 5">
    <name type="scientific">Alteribacter keqinensis</name>
    <dbReference type="NCBI Taxonomy" id="2483800"/>
    <lineage>
        <taxon>Bacteria</taxon>
        <taxon>Bacillati</taxon>
        <taxon>Bacillota</taxon>
        <taxon>Bacilli</taxon>
        <taxon>Bacillales</taxon>
        <taxon>Bacillaceae</taxon>
        <taxon>Alteribacter</taxon>
    </lineage>
</organism>
<dbReference type="GO" id="GO:0005524">
    <property type="term" value="F:ATP binding"/>
    <property type="evidence" value="ECO:0007669"/>
    <property type="project" value="UniProtKB-UniRule"/>
</dbReference>
<dbReference type="InterPro" id="IPR011761">
    <property type="entry name" value="ATP-grasp"/>
</dbReference>
<protein>
    <submittedName>
        <fullName evidence="4">Teichuronopeptide biosynthesis</fullName>
    </submittedName>
</protein>
<proteinExistence type="predicted"/>
<keyword evidence="1" id="KW-0547">Nucleotide-binding</keyword>
<dbReference type="Pfam" id="PF14305">
    <property type="entry name" value="ATPgrasp_TupA"/>
    <property type="match status" value="1"/>
</dbReference>
<dbReference type="SUPFAM" id="SSF56059">
    <property type="entry name" value="Glutathione synthetase ATP-binding domain-like"/>
    <property type="match status" value="1"/>
</dbReference>
<reference evidence="4 5" key="1">
    <citation type="submission" date="2018-10" db="EMBL/GenBank/DDBJ databases">
        <title>Bacillus Keqinensis sp. nov., a moderately halophilic bacterium isolated from a saline-alkaline lake.</title>
        <authorList>
            <person name="Wang H."/>
        </authorList>
    </citation>
    <scope>NUCLEOTIDE SEQUENCE [LARGE SCALE GENOMIC DNA]</scope>
    <source>
        <strain evidence="4 5">KQ-3</strain>
    </source>
</reference>
<dbReference type="GO" id="GO:0046872">
    <property type="term" value="F:metal ion binding"/>
    <property type="evidence" value="ECO:0007669"/>
    <property type="project" value="InterPro"/>
</dbReference>
<gene>
    <name evidence="4" type="ORF">EBO34_12755</name>
</gene>
<evidence type="ECO:0000256" key="2">
    <source>
        <dbReference type="SAM" id="Coils"/>
    </source>
</evidence>
<comment type="caution">
    <text evidence="4">The sequence shown here is derived from an EMBL/GenBank/DDBJ whole genome shotgun (WGS) entry which is preliminary data.</text>
</comment>
<dbReference type="OrthoDB" id="9791827at2"/>